<dbReference type="OrthoDB" id="5470568at2"/>
<evidence type="ECO:0000313" key="3">
    <source>
        <dbReference type="Proteomes" id="UP000198635"/>
    </source>
</evidence>
<dbReference type="GO" id="GO:0008237">
    <property type="term" value="F:metallopeptidase activity"/>
    <property type="evidence" value="ECO:0007669"/>
    <property type="project" value="InterPro"/>
</dbReference>
<evidence type="ECO:0000256" key="1">
    <source>
        <dbReference type="SAM" id="SignalP"/>
    </source>
</evidence>
<dbReference type="Gene3D" id="3.40.390.10">
    <property type="entry name" value="Collagenase (Catalytic Domain)"/>
    <property type="match status" value="1"/>
</dbReference>
<reference evidence="3" key="1">
    <citation type="submission" date="2016-10" db="EMBL/GenBank/DDBJ databases">
        <authorList>
            <person name="Varghese N."/>
            <person name="Submissions S."/>
        </authorList>
    </citation>
    <scope>NUCLEOTIDE SEQUENCE [LARGE SCALE GENOMIC DNA]</scope>
    <source>
        <strain evidence="3">DSM 5918</strain>
    </source>
</reference>
<accession>A0A1I3VIY7</accession>
<dbReference type="RefSeq" id="WP_092375281.1">
    <property type="nucleotide sequence ID" value="NZ_FORX01000010.1"/>
</dbReference>
<dbReference type="STRING" id="52560.SAMN04488082_11070"/>
<proteinExistence type="predicted"/>
<dbReference type="Pfam" id="PF11150">
    <property type="entry name" value="DUF2927"/>
    <property type="match status" value="1"/>
</dbReference>
<organism evidence="2 3">
    <name type="scientific">Desulfomicrobium apsheronum</name>
    <dbReference type="NCBI Taxonomy" id="52560"/>
    <lineage>
        <taxon>Bacteria</taxon>
        <taxon>Pseudomonadati</taxon>
        <taxon>Thermodesulfobacteriota</taxon>
        <taxon>Desulfovibrionia</taxon>
        <taxon>Desulfovibrionales</taxon>
        <taxon>Desulfomicrobiaceae</taxon>
        <taxon>Desulfomicrobium</taxon>
    </lineage>
</organism>
<name>A0A1I3VIY7_9BACT</name>
<protein>
    <recommendedName>
        <fullName evidence="4">Matrixin</fullName>
    </recommendedName>
</protein>
<dbReference type="InterPro" id="IPR021323">
    <property type="entry name" value="DUF2927"/>
</dbReference>
<evidence type="ECO:0000313" key="2">
    <source>
        <dbReference type="EMBL" id="SFJ94963.1"/>
    </source>
</evidence>
<gene>
    <name evidence="2" type="ORF">SAMN04488082_11070</name>
</gene>
<dbReference type="SUPFAM" id="SSF55486">
    <property type="entry name" value="Metalloproteases ('zincins'), catalytic domain"/>
    <property type="match status" value="1"/>
</dbReference>
<sequence>MNRHALFLVIIALLFLPTQVRADTDAVLRDYIPSGKITRFEEPVLFWIGGKDRLEGQYYIDTVVNEVRRIIPQLSFKQVSSMNQANVRFFLTDSKEEWQATVSKSAQGMAGWQEIGDLIRGFTLLASNNGVIRKADIALHLNFQTSGGQKLWIVRHELMHALGIMTHPKATVDTVLNSRQAQEEKNSIFSDSDILVLKTIYSPNLAPGGSW</sequence>
<feature type="signal peptide" evidence="1">
    <location>
        <begin position="1"/>
        <end position="22"/>
    </location>
</feature>
<evidence type="ECO:0008006" key="4">
    <source>
        <dbReference type="Google" id="ProtNLM"/>
    </source>
</evidence>
<keyword evidence="3" id="KW-1185">Reference proteome</keyword>
<dbReference type="InterPro" id="IPR024079">
    <property type="entry name" value="MetalloPept_cat_dom_sf"/>
</dbReference>
<dbReference type="EMBL" id="FORX01000010">
    <property type="protein sequence ID" value="SFJ94963.1"/>
    <property type="molecule type" value="Genomic_DNA"/>
</dbReference>
<keyword evidence="1" id="KW-0732">Signal</keyword>
<dbReference type="AlphaFoldDB" id="A0A1I3VIY7"/>
<dbReference type="Proteomes" id="UP000198635">
    <property type="component" value="Unassembled WGS sequence"/>
</dbReference>
<feature type="chain" id="PRO_5011435921" description="Matrixin" evidence="1">
    <location>
        <begin position="23"/>
        <end position="211"/>
    </location>
</feature>